<dbReference type="InterPro" id="IPR009078">
    <property type="entry name" value="Ferritin-like_SF"/>
</dbReference>
<name>A0A1G7QYU0_9PSEU</name>
<evidence type="ECO:0000313" key="1">
    <source>
        <dbReference type="EMBL" id="SDG03702.1"/>
    </source>
</evidence>
<dbReference type="OrthoDB" id="3862142at2"/>
<dbReference type="AlphaFoldDB" id="A0A1G7QYU0"/>
<dbReference type="EMBL" id="FNCC01000005">
    <property type="protein sequence ID" value="SDG03702.1"/>
    <property type="molecule type" value="Genomic_DNA"/>
</dbReference>
<evidence type="ECO:0008006" key="3">
    <source>
        <dbReference type="Google" id="ProtNLM"/>
    </source>
</evidence>
<gene>
    <name evidence="1" type="ORF">SAMN05216553_1059</name>
</gene>
<evidence type="ECO:0000313" key="2">
    <source>
        <dbReference type="Proteomes" id="UP000199623"/>
    </source>
</evidence>
<accession>A0A1G7QYU0</accession>
<dbReference type="InterPro" id="IPR012348">
    <property type="entry name" value="RNR-like"/>
</dbReference>
<sequence length="315" mass="35423">MDNTIRPEVDWDNTVPVLEGARTLELTPENCDLQYWLDEVAGRLLRRIPTGHTPGADVPEQVLKPGPLRDALIEEFAFRSIAEEKVARALGHLVALAPDRITTEFFATQLLDEARHARVFRDHLAEIGIPEAEIDSTITAVAGKPIESVLDPLEDFGLTVIRDQRDFYGGVIILTVLVEGVLAPFGELSERKWAELDPAGAEIERGAGMDEIRHLSVGSSVVKRHLQEQPGERGRILELIGRGRAMWENLPMQPVLFQRESLFQQGLEEWGHLIPDYEVWPGRKLVDTSAEERMVTAATWSQETQDIRLRYMGLL</sequence>
<protein>
    <recommendedName>
        <fullName evidence="3">VlmB-like protein</fullName>
    </recommendedName>
</protein>
<keyword evidence="2" id="KW-1185">Reference proteome</keyword>
<organism evidence="1 2">
    <name type="scientific">Lentzea fradiae</name>
    <dbReference type="NCBI Taxonomy" id="200378"/>
    <lineage>
        <taxon>Bacteria</taxon>
        <taxon>Bacillati</taxon>
        <taxon>Actinomycetota</taxon>
        <taxon>Actinomycetes</taxon>
        <taxon>Pseudonocardiales</taxon>
        <taxon>Pseudonocardiaceae</taxon>
        <taxon>Lentzea</taxon>
    </lineage>
</organism>
<reference evidence="2" key="1">
    <citation type="submission" date="2016-10" db="EMBL/GenBank/DDBJ databases">
        <authorList>
            <person name="Varghese N."/>
            <person name="Submissions S."/>
        </authorList>
    </citation>
    <scope>NUCLEOTIDE SEQUENCE [LARGE SCALE GENOMIC DNA]</scope>
    <source>
        <strain evidence="2">CGMCC 4.3506</strain>
    </source>
</reference>
<dbReference type="STRING" id="200378.SAMN05216553_1059"/>
<proteinExistence type="predicted"/>
<dbReference type="SUPFAM" id="SSF47240">
    <property type="entry name" value="Ferritin-like"/>
    <property type="match status" value="1"/>
</dbReference>
<dbReference type="Proteomes" id="UP000199623">
    <property type="component" value="Unassembled WGS sequence"/>
</dbReference>
<dbReference type="RefSeq" id="WP_090048640.1">
    <property type="nucleotide sequence ID" value="NZ_FNCC01000005.1"/>
</dbReference>
<dbReference type="Gene3D" id="1.10.620.20">
    <property type="entry name" value="Ribonucleotide Reductase, subunit A"/>
    <property type="match status" value="1"/>
</dbReference>
<dbReference type="GO" id="GO:0016491">
    <property type="term" value="F:oxidoreductase activity"/>
    <property type="evidence" value="ECO:0007669"/>
    <property type="project" value="InterPro"/>
</dbReference>